<gene>
    <name evidence="2" type="ORF">G293_04000</name>
</gene>
<organism evidence="2 3">
    <name type="scientific">Candidatus Liberibacter africanus PTSAPSY</name>
    <dbReference type="NCBI Taxonomy" id="1277257"/>
    <lineage>
        <taxon>Bacteria</taxon>
        <taxon>Pseudomonadati</taxon>
        <taxon>Pseudomonadota</taxon>
        <taxon>Alphaproteobacteria</taxon>
        <taxon>Hyphomicrobiales</taxon>
        <taxon>Rhizobiaceae</taxon>
        <taxon>Liberibacter</taxon>
    </lineage>
</organism>
<dbReference type="EMBL" id="CP004021">
    <property type="protein sequence ID" value="AKK20424.1"/>
    <property type="molecule type" value="Genomic_DNA"/>
</dbReference>
<feature type="coiled-coil region" evidence="1">
    <location>
        <begin position="15"/>
        <end position="56"/>
    </location>
</feature>
<accession>A0A0G3I3K1</accession>
<protein>
    <submittedName>
        <fullName evidence="2">Uncharacterized protein</fullName>
    </submittedName>
</protein>
<dbReference type="RefSeq" id="WP_047264405.1">
    <property type="nucleotide sequence ID" value="NZ_CP004021.1"/>
</dbReference>
<dbReference type="Proteomes" id="UP000035503">
    <property type="component" value="Chromosome"/>
</dbReference>
<dbReference type="OrthoDB" id="7871364at2"/>
<dbReference type="PATRIC" id="fig|1277257.4.peg.858"/>
<sequence length="100" mass="11824">MRLREQINGLKGFRLNEKNRQLQQLRATILEFRRIVDNLEKQIAIEERQVGIYDKNHFAYPILAKSARQRADNLLISIRDLLLRQKMLEDSLETTSDGDE</sequence>
<evidence type="ECO:0000313" key="2">
    <source>
        <dbReference type="EMBL" id="AKK20424.1"/>
    </source>
</evidence>
<dbReference type="KEGG" id="lau:G293_04000"/>
<keyword evidence="1" id="KW-0175">Coiled coil</keyword>
<reference evidence="2 3" key="1">
    <citation type="journal article" date="2015" name="Genome Announc.">
        <title>Complete Genome Sequence of 'Candidatus Liberibacter africanus,' a Bacterium Associated with Citrus Huanglongbing.</title>
        <authorList>
            <person name="Lin H."/>
            <person name="Pietersen G."/>
            <person name="Han C."/>
            <person name="Read D.A."/>
            <person name="Lou B."/>
            <person name="Gupta G."/>
            <person name="Civerolo E.L."/>
        </authorList>
    </citation>
    <scope>NUCLEOTIDE SEQUENCE [LARGE SCALE GENOMIC DNA]</scope>
    <source>
        <strain evidence="2 3">PTSAPSY</strain>
    </source>
</reference>
<evidence type="ECO:0000256" key="1">
    <source>
        <dbReference type="SAM" id="Coils"/>
    </source>
</evidence>
<evidence type="ECO:0000313" key="3">
    <source>
        <dbReference type="Proteomes" id="UP000035503"/>
    </source>
</evidence>
<proteinExistence type="predicted"/>
<keyword evidence="3" id="KW-1185">Reference proteome</keyword>
<name>A0A0G3I3K1_LIBAF</name>
<dbReference type="AlphaFoldDB" id="A0A0G3I3K1"/>
<dbReference type="STRING" id="1277257.G293_04000"/>